<organism evidence="12 13">
    <name type="scientific">Tritonibacter scottomollicae</name>
    <name type="common">Epibacterium scottomollicae</name>
    <dbReference type="NCBI Taxonomy" id="483013"/>
    <lineage>
        <taxon>Bacteria</taxon>
        <taxon>Pseudomonadati</taxon>
        <taxon>Pseudomonadota</taxon>
        <taxon>Alphaproteobacteria</taxon>
        <taxon>Rhodobacterales</taxon>
        <taxon>Paracoccaceae</taxon>
        <taxon>Tritonibacter</taxon>
    </lineage>
</organism>
<evidence type="ECO:0000256" key="3">
    <source>
        <dbReference type="ARBA" id="ARBA00012288"/>
    </source>
</evidence>
<dbReference type="InterPro" id="IPR000257">
    <property type="entry name" value="Uroporphyrinogen_deCOase"/>
</dbReference>
<dbReference type="PANTHER" id="PTHR21091">
    <property type="entry name" value="METHYLTETRAHYDROFOLATE:HOMOCYSTEINE METHYLTRANSFERASE RELATED"/>
    <property type="match status" value="1"/>
</dbReference>
<feature type="domain" description="Uroporphyrinogen decarboxylase (URO-D)" evidence="11">
    <location>
        <begin position="140"/>
        <end position="156"/>
    </location>
</feature>
<evidence type="ECO:0000256" key="5">
    <source>
        <dbReference type="ARBA" id="ARBA00023239"/>
    </source>
</evidence>
<feature type="binding site" evidence="7">
    <location>
        <position position="207"/>
    </location>
    <ligand>
        <name>substrate</name>
    </ligand>
</feature>
<dbReference type="GO" id="GO:0004853">
    <property type="term" value="F:uroporphyrinogen decarboxylase activity"/>
    <property type="evidence" value="ECO:0007669"/>
    <property type="project" value="UniProtKB-UniRule"/>
</dbReference>
<dbReference type="SUPFAM" id="SSF51726">
    <property type="entry name" value="UROD/MetE-like"/>
    <property type="match status" value="1"/>
</dbReference>
<dbReference type="CDD" id="cd00717">
    <property type="entry name" value="URO-D"/>
    <property type="match status" value="1"/>
</dbReference>
<comment type="subcellular location">
    <subcellularLocation>
        <location evidence="7">Cytoplasm</location>
    </subcellularLocation>
</comment>
<dbReference type="EC" id="4.1.1.37" evidence="3 7"/>
<comment type="subunit">
    <text evidence="7">Homodimer.</text>
</comment>
<comment type="caution">
    <text evidence="7">Lacks conserved residue(s) required for the propagation of feature annotation.</text>
</comment>
<evidence type="ECO:0000259" key="11">
    <source>
        <dbReference type="PROSITE" id="PS00907"/>
    </source>
</evidence>
<keyword evidence="6 7" id="KW-0627">Porphyrin biosynthesis</keyword>
<feature type="binding site" evidence="7">
    <location>
        <position position="323"/>
    </location>
    <ligand>
        <name>substrate</name>
    </ligand>
</feature>
<dbReference type="GO" id="GO:0005829">
    <property type="term" value="C:cytosol"/>
    <property type="evidence" value="ECO:0007669"/>
    <property type="project" value="TreeGrafter"/>
</dbReference>
<dbReference type="HAMAP" id="MF_00218">
    <property type="entry name" value="URO_D"/>
    <property type="match status" value="1"/>
</dbReference>
<name>A0A2T1ANQ9_TRISK</name>
<dbReference type="Proteomes" id="UP000237718">
    <property type="component" value="Unassembled WGS sequence"/>
</dbReference>
<evidence type="ECO:0000256" key="7">
    <source>
        <dbReference type="HAMAP-Rule" id="MF_00218"/>
    </source>
</evidence>
<dbReference type="EMBL" id="PVUF01000001">
    <property type="protein sequence ID" value="PRZ49938.1"/>
    <property type="molecule type" value="Genomic_DNA"/>
</dbReference>
<feature type="binding site" evidence="7">
    <location>
        <position position="152"/>
    </location>
    <ligand>
        <name>substrate</name>
    </ligand>
</feature>
<evidence type="ECO:0000313" key="13">
    <source>
        <dbReference type="Proteomes" id="UP000237718"/>
    </source>
</evidence>
<comment type="pathway">
    <text evidence="1 7 8">Porphyrin-containing compound metabolism; protoporphyrin-IX biosynthesis; coproporphyrinogen-III from 5-aminolevulinate: step 4/4.</text>
</comment>
<keyword evidence="7" id="KW-0963">Cytoplasm</keyword>
<dbReference type="PROSITE" id="PS00907">
    <property type="entry name" value="UROD_2"/>
    <property type="match status" value="1"/>
</dbReference>
<dbReference type="GO" id="GO:0019353">
    <property type="term" value="P:protoporphyrinogen IX biosynthetic process from glutamate"/>
    <property type="evidence" value="ECO:0007669"/>
    <property type="project" value="TreeGrafter"/>
</dbReference>
<keyword evidence="5 7" id="KW-0456">Lyase</keyword>
<comment type="catalytic activity">
    <reaction evidence="7 8">
        <text>uroporphyrinogen III + 4 H(+) = coproporphyrinogen III + 4 CO2</text>
        <dbReference type="Rhea" id="RHEA:19865"/>
        <dbReference type="ChEBI" id="CHEBI:15378"/>
        <dbReference type="ChEBI" id="CHEBI:16526"/>
        <dbReference type="ChEBI" id="CHEBI:57308"/>
        <dbReference type="ChEBI" id="CHEBI:57309"/>
        <dbReference type="EC" id="4.1.1.37"/>
    </reaction>
</comment>
<comment type="function">
    <text evidence="7">Catalyzes the decarboxylation of four acetate groups of uroporphyrinogen-III to yield coproporphyrinogen-III.</text>
</comment>
<evidence type="ECO:0000256" key="1">
    <source>
        <dbReference type="ARBA" id="ARBA00004804"/>
    </source>
</evidence>
<feature type="binding site" evidence="7">
    <location>
        <begin position="25"/>
        <end position="29"/>
    </location>
    <ligand>
        <name>substrate</name>
    </ligand>
</feature>
<evidence type="ECO:0000256" key="4">
    <source>
        <dbReference type="ARBA" id="ARBA00022793"/>
    </source>
</evidence>
<feature type="site" description="Transition state stabilizer" evidence="7">
    <location>
        <position position="75"/>
    </location>
</feature>
<dbReference type="PANTHER" id="PTHR21091:SF169">
    <property type="entry name" value="UROPORPHYRINOGEN DECARBOXYLASE"/>
    <property type="match status" value="1"/>
</dbReference>
<dbReference type="NCBIfam" id="TIGR01464">
    <property type="entry name" value="hemE"/>
    <property type="match status" value="1"/>
</dbReference>
<comment type="caution">
    <text evidence="12">The sequence shown here is derived from an EMBL/GenBank/DDBJ whole genome shotgun (WGS) entry which is preliminary data.</text>
</comment>
<accession>A0A2T1ANQ9</accession>
<dbReference type="AlphaFoldDB" id="A0A2T1ANQ9"/>
<dbReference type="InterPro" id="IPR006361">
    <property type="entry name" value="Uroporphyrinogen_deCO2ase_HemE"/>
</dbReference>
<evidence type="ECO:0000256" key="6">
    <source>
        <dbReference type="ARBA" id="ARBA00023244"/>
    </source>
</evidence>
<sequence length="347" mass="37368">MGQQKTILRALAGETQDVPPIWMMRQAGRYLPEYRATRAQAGDFLSLCYNPELAAEVTLQPIRRYGFDAAILFADILLVPQALGADLWFVTGEGPRLSTITSEADFAKLGPASDVHETLNPIYETVRILSRALPSETTLIGFAGAPWTVATYMIAGRGTPDQGPAHALRMENTALFEALLSRITQATIAYLSAQIEAGAEVVKIFDSWAGSLKGDAFEKYALEPAREITAALKARHPGIPIIGFPREAGEKYVGFHAASGVDCVALDNSVDPEWAAAHVQVDGCVQGNLASRHMVTGGDELVTDTRRIVKAFSKGPHIFNLGHGITPDADPENVQLMIDTVREGAVG</sequence>
<protein>
    <recommendedName>
        <fullName evidence="3 7">Uroporphyrinogen decarboxylase</fullName>
        <shortName evidence="7">UPD</shortName>
        <shortName evidence="7">URO-D</shortName>
        <ecNumber evidence="3 7">4.1.1.37</ecNumber>
    </recommendedName>
</protein>
<evidence type="ECO:0000256" key="2">
    <source>
        <dbReference type="ARBA" id="ARBA00009935"/>
    </source>
</evidence>
<evidence type="ECO:0000256" key="8">
    <source>
        <dbReference type="RuleBase" id="RU000554"/>
    </source>
</evidence>
<feature type="domain" description="Uroporphyrinogen decarboxylase (URO-D)" evidence="10">
    <location>
        <begin position="20"/>
        <end position="29"/>
    </location>
</feature>
<dbReference type="Pfam" id="PF01208">
    <property type="entry name" value="URO-D"/>
    <property type="match status" value="1"/>
</dbReference>
<evidence type="ECO:0000313" key="12">
    <source>
        <dbReference type="EMBL" id="PRZ49938.1"/>
    </source>
</evidence>
<dbReference type="PROSITE" id="PS00906">
    <property type="entry name" value="UROD_1"/>
    <property type="match status" value="1"/>
</dbReference>
<proteinExistence type="inferred from homology"/>
<feature type="binding site" evidence="7">
    <location>
        <position position="75"/>
    </location>
    <ligand>
        <name>substrate</name>
    </ligand>
</feature>
<dbReference type="OrthoDB" id="9806656at2"/>
<dbReference type="UniPathway" id="UPA00251">
    <property type="reaction ID" value="UER00321"/>
</dbReference>
<dbReference type="InterPro" id="IPR038071">
    <property type="entry name" value="UROD/MetE-like_sf"/>
</dbReference>
<comment type="similarity">
    <text evidence="2 7 9">Belongs to the uroporphyrinogen decarboxylase family.</text>
</comment>
<dbReference type="Gene3D" id="3.20.20.210">
    <property type="match status" value="1"/>
</dbReference>
<gene>
    <name evidence="7" type="primary">hemE</name>
    <name evidence="12" type="ORF">CLV89_101154</name>
</gene>
<reference evidence="12 13" key="1">
    <citation type="submission" date="2018-03" db="EMBL/GenBank/DDBJ databases">
        <title>Genomic Encyclopedia of Archaeal and Bacterial Type Strains, Phase II (KMG-II): from individual species to whole genera.</title>
        <authorList>
            <person name="Goeker M."/>
        </authorList>
    </citation>
    <scope>NUCLEOTIDE SEQUENCE [LARGE SCALE GENOMIC DNA]</scope>
    <source>
        <strain evidence="12 13">DSM 25328</strain>
    </source>
</reference>
<keyword evidence="4 7" id="KW-0210">Decarboxylase</keyword>
<evidence type="ECO:0000256" key="9">
    <source>
        <dbReference type="RuleBase" id="RU004169"/>
    </source>
</evidence>
<dbReference type="RefSeq" id="WP_106161558.1">
    <property type="nucleotide sequence ID" value="NZ_JBLWXK010000004.1"/>
</dbReference>
<evidence type="ECO:0000259" key="10">
    <source>
        <dbReference type="PROSITE" id="PS00906"/>
    </source>
</evidence>